<dbReference type="Proteomes" id="UP000651452">
    <property type="component" value="Unassembled WGS sequence"/>
</dbReference>
<dbReference type="OrthoDB" id="10679060at2759"/>
<comment type="caution">
    <text evidence="2">The sequence shown here is derived from an EMBL/GenBank/DDBJ whole genome shotgun (WGS) entry which is preliminary data.</text>
</comment>
<feature type="region of interest" description="Disordered" evidence="1">
    <location>
        <begin position="22"/>
        <end position="56"/>
    </location>
</feature>
<sequence>MIRALEQSRNHLQAGHLQVNPEVERQTQSTAASLRPSLTGDVSTTTPASTPNSRFTSPHALAEAPGDEAFDAQLNDYNDFRRDVRNIRTRASSRPSPRRSFRLLNTSSRMSNNLRENDQPSRINTAMVRSNPYRSRSLWGLGRTEPSEHNPEEMQGRSQSHKRTSSRVVAPPAPEPATSLTSSGHSPSLHSREKPSTTPASNKHTILRASEDEHTTKTHSSNSPGNTAAHSQPAHDQPQTELHQNLSAIRGDMTSASRPHHFKKPRSITDRLSSASSQGPSTSTNAFRTSRSRSPHSRSLDQEGERRNSPGHLRFRSFSAENHDQPIRFHERPAAVHKHERHLDAQSRLFPSNEAVLGAREQAVHSRRIDATSREQILTAREREVLSREEQVAEREKSVLAREEHMNMQQQRFDQITTLIARHADETREMMARQQNEVARIVGEVGSLP</sequence>
<evidence type="ECO:0000256" key="1">
    <source>
        <dbReference type="SAM" id="MobiDB-lite"/>
    </source>
</evidence>
<feature type="compositionally biased region" description="Basic and acidic residues" evidence="1">
    <location>
        <begin position="298"/>
        <end position="308"/>
    </location>
</feature>
<reference evidence="2" key="1">
    <citation type="submission" date="2018-12" db="EMBL/GenBank/DDBJ databases">
        <authorList>
            <person name="Syme R.A."/>
            <person name="Farfan-Caceres L."/>
            <person name="Lichtenzveig J."/>
        </authorList>
    </citation>
    <scope>NUCLEOTIDE SEQUENCE</scope>
    <source>
        <strain evidence="2">Al4</strain>
    </source>
</reference>
<dbReference type="AlphaFoldDB" id="A0A8H7J6F8"/>
<feature type="compositionally biased region" description="Polar residues" evidence="1">
    <location>
        <begin position="103"/>
        <end position="134"/>
    </location>
</feature>
<evidence type="ECO:0000313" key="2">
    <source>
        <dbReference type="EMBL" id="KAF9697784.1"/>
    </source>
</evidence>
<feature type="compositionally biased region" description="Polar residues" evidence="1">
    <location>
        <begin position="218"/>
        <end position="230"/>
    </location>
</feature>
<feature type="compositionally biased region" description="Polar residues" evidence="1">
    <location>
        <begin position="40"/>
        <end position="56"/>
    </location>
</feature>
<protein>
    <submittedName>
        <fullName evidence="2">Uncharacterized protein</fullName>
    </submittedName>
</protein>
<keyword evidence="3" id="KW-1185">Reference proteome</keyword>
<name>A0A8H7J6F8_9PLEO</name>
<feature type="region of interest" description="Disordered" evidence="1">
    <location>
        <begin position="88"/>
        <end position="241"/>
    </location>
</feature>
<gene>
    <name evidence="2" type="ORF">EKO04_004139</name>
</gene>
<feature type="compositionally biased region" description="Basic and acidic residues" evidence="1">
    <location>
        <begin position="145"/>
        <end position="155"/>
    </location>
</feature>
<accession>A0A8H7J6F8</accession>
<reference evidence="2" key="2">
    <citation type="submission" date="2020-09" db="EMBL/GenBank/DDBJ databases">
        <title>Reference genome assembly for Australian Ascochyta lentis isolate Al4.</title>
        <authorList>
            <person name="Lee R.C."/>
            <person name="Farfan-Caceres L.M."/>
            <person name="Debler J.W."/>
            <person name="Williams A.H."/>
            <person name="Henares B.M."/>
        </authorList>
    </citation>
    <scope>NUCLEOTIDE SEQUENCE</scope>
    <source>
        <strain evidence="2">Al4</strain>
    </source>
</reference>
<feature type="compositionally biased region" description="Polar residues" evidence="1">
    <location>
        <begin position="178"/>
        <end position="189"/>
    </location>
</feature>
<feature type="compositionally biased region" description="Low complexity" evidence="1">
    <location>
        <begin position="273"/>
        <end position="283"/>
    </location>
</feature>
<feature type="region of interest" description="Disordered" evidence="1">
    <location>
        <begin position="254"/>
        <end position="322"/>
    </location>
</feature>
<evidence type="ECO:0000313" key="3">
    <source>
        <dbReference type="Proteomes" id="UP000651452"/>
    </source>
</evidence>
<dbReference type="EMBL" id="RZGK01000007">
    <property type="protein sequence ID" value="KAF9697784.1"/>
    <property type="molecule type" value="Genomic_DNA"/>
</dbReference>
<organism evidence="2 3">
    <name type="scientific">Ascochyta lentis</name>
    <dbReference type="NCBI Taxonomy" id="205686"/>
    <lineage>
        <taxon>Eukaryota</taxon>
        <taxon>Fungi</taxon>
        <taxon>Dikarya</taxon>
        <taxon>Ascomycota</taxon>
        <taxon>Pezizomycotina</taxon>
        <taxon>Dothideomycetes</taxon>
        <taxon>Pleosporomycetidae</taxon>
        <taxon>Pleosporales</taxon>
        <taxon>Pleosporineae</taxon>
        <taxon>Didymellaceae</taxon>
        <taxon>Ascochyta</taxon>
    </lineage>
</organism>
<proteinExistence type="predicted"/>